<dbReference type="Pfam" id="PF00852">
    <property type="entry name" value="Glyco_transf_10"/>
    <property type="match status" value="1"/>
</dbReference>
<keyword evidence="7" id="KW-0735">Signal-anchor</keyword>
<name>Q86SC4_CIOIN</name>
<accession>A0A1W2VN28</accession>
<dbReference type="GO" id="GO:0008417">
    <property type="term" value="F:fucosyltransferase activity"/>
    <property type="evidence" value="ECO:0007669"/>
    <property type="project" value="InterPro"/>
</dbReference>
<evidence type="ECO:0000256" key="8">
    <source>
        <dbReference type="ARBA" id="ARBA00022989"/>
    </source>
</evidence>
<evidence type="ECO:0000256" key="1">
    <source>
        <dbReference type="ARBA" id="ARBA00004167"/>
    </source>
</evidence>
<evidence type="ECO:0000256" key="11">
    <source>
        <dbReference type="RuleBase" id="RU003832"/>
    </source>
</evidence>
<dbReference type="Pfam" id="PF17039">
    <property type="entry name" value="Glyco_tran_10_N"/>
    <property type="match status" value="1"/>
</dbReference>
<dbReference type="InterPro" id="IPR031481">
    <property type="entry name" value="Glyco_tran_10_N"/>
</dbReference>
<dbReference type="GO" id="GO:0032580">
    <property type="term" value="C:Golgi cisterna membrane"/>
    <property type="evidence" value="ECO:0007669"/>
    <property type="project" value="UniProtKB-SubCell"/>
</dbReference>
<dbReference type="CAZy" id="GT10">
    <property type="family name" value="Glycosyltransferase Family 10"/>
</dbReference>
<evidence type="ECO:0000259" key="12">
    <source>
        <dbReference type="Pfam" id="PF00852"/>
    </source>
</evidence>
<keyword evidence="4 11" id="KW-0328">Glycosyltransferase</keyword>
<keyword evidence="8" id="KW-1133">Transmembrane helix</keyword>
<gene>
    <name evidence="14" type="primary">Ci-alpha-FucT</name>
</gene>
<keyword evidence="5 11" id="KW-0808">Transferase</keyword>
<evidence type="ECO:0000256" key="5">
    <source>
        <dbReference type="ARBA" id="ARBA00022679"/>
    </source>
</evidence>
<dbReference type="FunFam" id="3.40.50.11660:FF:000007">
    <property type="entry name" value="alpha-(1,3)-fucosyltransferase 6-like"/>
    <property type="match status" value="1"/>
</dbReference>
<dbReference type="KEGG" id="cin:445632"/>
<evidence type="ECO:0000256" key="2">
    <source>
        <dbReference type="ARBA" id="ARBA00004922"/>
    </source>
</evidence>
<dbReference type="AlphaFoldDB" id="Q86SC4"/>
<dbReference type="UniPathway" id="UPA00378"/>
<evidence type="ECO:0000256" key="10">
    <source>
        <dbReference type="ARBA" id="ARBA00023180"/>
    </source>
</evidence>
<evidence type="ECO:0000259" key="13">
    <source>
        <dbReference type="Pfam" id="PF17039"/>
    </source>
</evidence>
<dbReference type="InterPro" id="IPR055270">
    <property type="entry name" value="Glyco_tran_10_C"/>
</dbReference>
<dbReference type="EC" id="2.4.1.-" evidence="11"/>
<keyword evidence="11" id="KW-0333">Golgi apparatus</keyword>
<dbReference type="SUPFAM" id="SSF53756">
    <property type="entry name" value="UDP-Glycosyltransferase/glycogen phosphorylase"/>
    <property type="match status" value="1"/>
</dbReference>
<dbReference type="PANTHER" id="PTHR11929">
    <property type="entry name" value="ALPHA- 1,3 -FUCOSYLTRANSFERASE"/>
    <property type="match status" value="1"/>
</dbReference>
<keyword evidence="9" id="KW-0472">Membrane</keyword>
<organism evidence="14">
    <name type="scientific">Ciona intestinalis</name>
    <name type="common">Transparent sea squirt</name>
    <name type="synonym">Ascidia intestinalis</name>
    <dbReference type="NCBI Taxonomy" id="7719"/>
    <lineage>
        <taxon>Eukaryota</taxon>
        <taxon>Metazoa</taxon>
        <taxon>Chordata</taxon>
        <taxon>Tunicata</taxon>
        <taxon>Ascidiacea</taxon>
        <taxon>Phlebobranchia</taxon>
        <taxon>Cionidae</taxon>
        <taxon>Ciona</taxon>
    </lineage>
</organism>
<proteinExistence type="evidence at transcript level"/>
<evidence type="ECO:0000256" key="9">
    <source>
        <dbReference type="ARBA" id="ARBA00023136"/>
    </source>
</evidence>
<comment type="subcellular location">
    <subcellularLocation>
        <location evidence="11">Golgi apparatus</location>
        <location evidence="11">Golgi stack membrane</location>
        <topology evidence="11">Single-pass type II membrane protein</topology>
    </subcellularLocation>
    <subcellularLocation>
        <location evidence="1">Membrane</location>
        <topology evidence="1">Single-pass membrane protein</topology>
    </subcellularLocation>
</comment>
<dbReference type="PANTHER" id="PTHR11929:SF145">
    <property type="entry name" value="ALPHA-(1,3)-FUCOSYLTRANSFERASE FUT-1"/>
    <property type="match status" value="1"/>
</dbReference>
<evidence type="ECO:0000313" key="14">
    <source>
        <dbReference type="EMBL" id="BAC57525.1"/>
    </source>
</evidence>
<comment type="similarity">
    <text evidence="3 11">Belongs to the glycosyltransferase 10 family.</text>
</comment>
<accession>Q86SC4</accession>
<dbReference type="Gene3D" id="3.40.50.11660">
    <property type="entry name" value="Glycosyl transferase family 10, C-terminal domain"/>
    <property type="match status" value="1"/>
</dbReference>
<evidence type="ECO:0000256" key="6">
    <source>
        <dbReference type="ARBA" id="ARBA00022692"/>
    </source>
</evidence>
<dbReference type="InterPro" id="IPR001503">
    <property type="entry name" value="Glyco_trans_10"/>
</dbReference>
<keyword evidence="6 11" id="KW-0812">Transmembrane</keyword>
<protein>
    <recommendedName>
        <fullName evidence="11">Fucosyltransferase</fullName>
        <ecNumber evidence="11">2.4.1.-</ecNumber>
    </recommendedName>
</protein>
<sequence length="397" mass="46200">MFDEPAFTPLVYPRKKVSAYHDNAVNKEVISTTESSTTKSTTTVELQDLSPIYILFWIPPFGSKTQYNLDKCGDCIVTYNQNDLDRAEAVVLHFTEATEQRIPDKSRRKPNQMFTFYSMENPWSVSVLRGMSFKVFDNYFNWTMSFRRDSNIFYPYVVWFEEDGLFNGDTSKHYSEQVVKDILSKKQSDILAYWLVSNCGFTHGAKIRKVLVEEMESAGLTIDKRGACFGKSVPQDPQAFAEKFKFYLAFENGVHCRDYVTEKFWSNALKAGLVPVVWGPKRKDIEALAPKGSFIFYEDFNSSADLVKYLQYLNANDTAYAEYFNWRLKQPTIEEFPLIEYKGYRRNTGMCQMCRLLWQKRLYNNVSNVVASLEDWWKNSDNPECLSSSVKPHDKFK</sequence>
<keyword evidence="10" id="KW-0325">Glycoprotein</keyword>
<dbReference type="InterPro" id="IPR038577">
    <property type="entry name" value="GT10-like_C_sf"/>
</dbReference>
<feature type="domain" description="Fucosyltransferase C-terminal" evidence="12">
    <location>
        <begin position="189"/>
        <end position="372"/>
    </location>
</feature>
<reference evidence="14" key="1">
    <citation type="submission" date="2001-12" db="EMBL/GenBank/DDBJ databases">
        <title>Further Characterization of Brachyury-Downstream Genes in Ciona intestinalis Embryo.</title>
        <authorList>
            <person name="Hotta K."/>
            <person name="Takahashi H."/>
            <person name="Satoh N."/>
        </authorList>
    </citation>
    <scope>NUCLEOTIDE SEQUENCE</scope>
</reference>
<feature type="domain" description="Fucosyltransferase N-terminal" evidence="13">
    <location>
        <begin position="53"/>
        <end position="156"/>
    </location>
</feature>
<comment type="pathway">
    <text evidence="2">Protein modification; protein glycosylation.</text>
</comment>
<evidence type="ECO:0000256" key="3">
    <source>
        <dbReference type="ARBA" id="ARBA00008919"/>
    </source>
</evidence>
<evidence type="ECO:0000256" key="4">
    <source>
        <dbReference type="ARBA" id="ARBA00022676"/>
    </source>
</evidence>
<evidence type="ECO:0000256" key="7">
    <source>
        <dbReference type="ARBA" id="ARBA00022968"/>
    </source>
</evidence>
<dbReference type="EMBL" id="AB076902">
    <property type="protein sequence ID" value="BAC57525.1"/>
    <property type="molecule type" value="mRNA"/>
</dbReference>
<dbReference type="OrthoDB" id="427096at2759"/>